<evidence type="ECO:0000313" key="3">
    <source>
        <dbReference type="Proteomes" id="UP000010959"/>
    </source>
</evidence>
<sequence>MPVQHFKDFEFYWKIDTDLPDSTAFIIAATFVPIDGYHLTHATVNVVEQPGGTWRTIWLSDYPSSTPDAIPPRIRGQQENLSQTGG</sequence>
<comment type="caution">
    <text evidence="2">The sequence shown here is derived from an EMBL/GenBank/DDBJ whole genome shotgun (WGS) entry which is preliminary data.</text>
</comment>
<evidence type="ECO:0000256" key="1">
    <source>
        <dbReference type="SAM" id="MobiDB-lite"/>
    </source>
</evidence>
<feature type="compositionally biased region" description="Polar residues" evidence="1">
    <location>
        <begin position="77"/>
        <end position="86"/>
    </location>
</feature>
<gene>
    <name evidence="2" type="ORF">RBSWK_01587</name>
</gene>
<dbReference type="EMBL" id="AMWG01000031">
    <property type="protein sequence ID" value="ELP34501.1"/>
    <property type="molecule type" value="Genomic_DNA"/>
</dbReference>
<feature type="region of interest" description="Disordered" evidence="1">
    <location>
        <begin position="66"/>
        <end position="86"/>
    </location>
</feature>
<protein>
    <submittedName>
        <fullName evidence="2">Uncharacterized protein</fullName>
    </submittedName>
</protein>
<evidence type="ECO:0000313" key="2">
    <source>
        <dbReference type="EMBL" id="ELP34501.1"/>
    </source>
</evidence>
<reference evidence="2 3" key="1">
    <citation type="journal article" date="2013" name="Mar. Genomics">
        <title>Expression of sulfatases in Rhodopirellula baltica and the diversity of sulfatases in the genus Rhodopirellula.</title>
        <authorList>
            <person name="Wegner C.E."/>
            <person name="Richter-Heitmann T."/>
            <person name="Klindworth A."/>
            <person name="Klockow C."/>
            <person name="Richter M."/>
            <person name="Achstetter T."/>
            <person name="Glockner F.O."/>
            <person name="Harder J."/>
        </authorList>
    </citation>
    <scope>NUCLEOTIDE SEQUENCE [LARGE SCALE GENOMIC DNA]</scope>
    <source>
        <strain evidence="2 3">SWK14</strain>
    </source>
</reference>
<dbReference type="Proteomes" id="UP000010959">
    <property type="component" value="Unassembled WGS sequence"/>
</dbReference>
<accession>L7CN92</accession>
<dbReference type="AlphaFoldDB" id="L7CN92"/>
<dbReference type="PATRIC" id="fig|993516.3.peg.1689"/>
<name>L7CN92_RHOBT</name>
<organism evidence="2 3">
    <name type="scientific">Rhodopirellula baltica SWK14</name>
    <dbReference type="NCBI Taxonomy" id="993516"/>
    <lineage>
        <taxon>Bacteria</taxon>
        <taxon>Pseudomonadati</taxon>
        <taxon>Planctomycetota</taxon>
        <taxon>Planctomycetia</taxon>
        <taxon>Pirellulales</taxon>
        <taxon>Pirellulaceae</taxon>
        <taxon>Rhodopirellula</taxon>
    </lineage>
</organism>
<proteinExistence type="predicted"/>